<keyword evidence="2 5" id="KW-0731">Sigma factor</keyword>
<dbReference type="Gene3D" id="1.10.10.10">
    <property type="entry name" value="Winged helix-like DNA-binding domain superfamily/Winged helix DNA-binding domain"/>
    <property type="match status" value="2"/>
</dbReference>
<keyword evidence="9" id="KW-1185">Reference proteome</keyword>
<dbReference type="InterPro" id="IPR050239">
    <property type="entry name" value="Sigma-70_RNA_pol_init_factors"/>
</dbReference>
<accession>A0ABU4WAA7</accession>
<dbReference type="InterPro" id="IPR013325">
    <property type="entry name" value="RNA_pol_sigma_r2"/>
</dbReference>
<evidence type="ECO:0000259" key="7">
    <source>
        <dbReference type="PROSITE" id="PS00716"/>
    </source>
</evidence>
<dbReference type="SUPFAM" id="SSF88946">
    <property type="entry name" value="Sigma2 domain of RNA polymerase sigma factors"/>
    <property type="match status" value="1"/>
</dbReference>
<organism evidence="8 9">
    <name type="scientific">Candidatus Cetobacterium colombiensis</name>
    <dbReference type="NCBI Taxonomy" id="3073100"/>
    <lineage>
        <taxon>Bacteria</taxon>
        <taxon>Fusobacteriati</taxon>
        <taxon>Fusobacteriota</taxon>
        <taxon>Fusobacteriia</taxon>
        <taxon>Fusobacteriales</taxon>
        <taxon>Fusobacteriaceae</taxon>
        <taxon>Cetobacterium</taxon>
    </lineage>
</organism>
<dbReference type="Pfam" id="PF04539">
    <property type="entry name" value="Sigma70_r3"/>
    <property type="match status" value="1"/>
</dbReference>
<dbReference type="InterPro" id="IPR007630">
    <property type="entry name" value="RNA_pol_sigma70_r4"/>
</dbReference>
<dbReference type="PROSITE" id="PS00715">
    <property type="entry name" value="SIGMA70_1"/>
    <property type="match status" value="1"/>
</dbReference>
<gene>
    <name evidence="8" type="ORF">RFV38_03190</name>
</gene>
<dbReference type="SUPFAM" id="SSF88659">
    <property type="entry name" value="Sigma3 and sigma4 domains of RNA polymerase sigma factors"/>
    <property type="match status" value="2"/>
</dbReference>
<dbReference type="PANTHER" id="PTHR30603:SF47">
    <property type="entry name" value="RNA POLYMERASE SIGMA FACTOR SIGD, CHLOROPLASTIC"/>
    <property type="match status" value="1"/>
</dbReference>
<protein>
    <recommendedName>
        <fullName evidence="5">RNA polymerase sigma factor</fullName>
    </recommendedName>
</protein>
<feature type="domain" description="RNA polymerase sigma-70" evidence="7">
    <location>
        <begin position="234"/>
        <end position="260"/>
    </location>
</feature>
<evidence type="ECO:0000256" key="2">
    <source>
        <dbReference type="ARBA" id="ARBA00023082"/>
    </source>
</evidence>
<keyword evidence="1 5" id="KW-0805">Transcription regulation</keyword>
<dbReference type="Pfam" id="PF04542">
    <property type="entry name" value="Sigma70_r2"/>
    <property type="match status" value="1"/>
</dbReference>
<dbReference type="CDD" id="cd06171">
    <property type="entry name" value="Sigma70_r4"/>
    <property type="match status" value="1"/>
</dbReference>
<evidence type="ECO:0000256" key="3">
    <source>
        <dbReference type="ARBA" id="ARBA00023125"/>
    </source>
</evidence>
<evidence type="ECO:0000256" key="5">
    <source>
        <dbReference type="RuleBase" id="RU362124"/>
    </source>
</evidence>
<evidence type="ECO:0000256" key="4">
    <source>
        <dbReference type="ARBA" id="ARBA00023163"/>
    </source>
</evidence>
<keyword evidence="4 5" id="KW-0804">Transcription</keyword>
<dbReference type="RefSeq" id="WP_320312920.1">
    <property type="nucleotide sequence ID" value="NZ_JAVIKH010000003.1"/>
</dbReference>
<dbReference type="PRINTS" id="PR00046">
    <property type="entry name" value="SIGMA70FCT"/>
</dbReference>
<evidence type="ECO:0000313" key="9">
    <source>
        <dbReference type="Proteomes" id="UP001279681"/>
    </source>
</evidence>
<comment type="function">
    <text evidence="5">Sigma factors are initiation factors that promote the attachment of RNA polymerase to specific initiation sites and are then released.</text>
</comment>
<evidence type="ECO:0000259" key="6">
    <source>
        <dbReference type="PROSITE" id="PS00715"/>
    </source>
</evidence>
<dbReference type="InterPro" id="IPR000943">
    <property type="entry name" value="RNA_pol_sigma70"/>
</dbReference>
<dbReference type="InterPro" id="IPR007627">
    <property type="entry name" value="RNA_pol_sigma70_r2"/>
</dbReference>
<name>A0ABU4WAA7_9FUSO</name>
<proteinExistence type="inferred from homology"/>
<dbReference type="Proteomes" id="UP001279681">
    <property type="component" value="Unassembled WGS sequence"/>
</dbReference>
<dbReference type="InterPro" id="IPR007624">
    <property type="entry name" value="RNA_pol_sigma70_r3"/>
</dbReference>
<dbReference type="PANTHER" id="PTHR30603">
    <property type="entry name" value="RNA POLYMERASE SIGMA FACTOR RPO"/>
    <property type="match status" value="1"/>
</dbReference>
<dbReference type="InterPro" id="IPR036388">
    <property type="entry name" value="WH-like_DNA-bd_sf"/>
</dbReference>
<evidence type="ECO:0000313" key="8">
    <source>
        <dbReference type="EMBL" id="MDX8335511.1"/>
    </source>
</evidence>
<keyword evidence="3 5" id="KW-0238">DNA-binding</keyword>
<comment type="similarity">
    <text evidence="5">Belongs to the sigma-70 factor family.</text>
</comment>
<comment type="caution">
    <text evidence="8">The sequence shown here is derived from an EMBL/GenBank/DDBJ whole genome shotgun (WGS) entry which is preliminary data.</text>
</comment>
<dbReference type="NCBIfam" id="TIGR02937">
    <property type="entry name" value="sigma70-ECF"/>
    <property type="match status" value="1"/>
</dbReference>
<feature type="domain" description="RNA polymerase sigma-70" evidence="6">
    <location>
        <begin position="67"/>
        <end position="80"/>
    </location>
</feature>
<dbReference type="Gene3D" id="1.10.601.10">
    <property type="entry name" value="RNA Polymerase Primary Sigma Factor"/>
    <property type="match status" value="1"/>
</dbReference>
<dbReference type="Pfam" id="PF04545">
    <property type="entry name" value="Sigma70_r4"/>
    <property type="match status" value="1"/>
</dbReference>
<dbReference type="EMBL" id="JAVIKH010000003">
    <property type="protein sequence ID" value="MDX8335511.1"/>
    <property type="molecule type" value="Genomic_DNA"/>
</dbReference>
<dbReference type="PIRSF" id="PIRSF000770">
    <property type="entry name" value="RNA_pol_sigma-SigE/K"/>
    <property type="match status" value="1"/>
</dbReference>
<sequence length="274" mass="31966">MTEKDLVSFYLDDIKEYEVLDKDEEISLLKRAKIGDIEARERLILCNLRLVVNVAKKYGSKGMSFIDLISEGNFGLIHAIEKFDVEKGYRFSTYAVWWIKQAISKAIISKGREIRIPSYKHDMLNKINKFIMDAVMLKGDYPSIYEISEGLNINLEKVQDLMMEFQETVSLSSPIGEDICLEDTIASEVHNELENNLIREMSTAQIKEILNKLNDREKQILKLRFGFDGNQIHTLEDIGQSFSITRERVRQIEQKTLEKLRIRYSDLLKGNYYY</sequence>
<dbReference type="InterPro" id="IPR014284">
    <property type="entry name" value="RNA_pol_sigma-70_dom"/>
</dbReference>
<evidence type="ECO:0000256" key="1">
    <source>
        <dbReference type="ARBA" id="ARBA00023015"/>
    </source>
</evidence>
<dbReference type="InterPro" id="IPR013324">
    <property type="entry name" value="RNA_pol_sigma_r3/r4-like"/>
</dbReference>
<dbReference type="PROSITE" id="PS00716">
    <property type="entry name" value="SIGMA70_2"/>
    <property type="match status" value="1"/>
</dbReference>
<reference evidence="9" key="1">
    <citation type="submission" date="2023-07" db="EMBL/GenBank/DDBJ databases">
        <authorList>
            <person name="Colorado M.A."/>
            <person name="Villamil L.M."/>
            <person name="Melo J.F."/>
            <person name="Rodriguez J.A."/>
            <person name="Ruiz R.Y."/>
        </authorList>
    </citation>
    <scope>NUCLEOTIDE SEQUENCE [LARGE SCALE GENOMIC DNA]</scope>
    <source>
        <strain evidence="9">C33</strain>
    </source>
</reference>